<dbReference type="EMBL" id="JAIXMP010000032">
    <property type="protein sequence ID" value="KAI9250539.1"/>
    <property type="molecule type" value="Genomic_DNA"/>
</dbReference>
<dbReference type="AlphaFoldDB" id="A0AAD5JR74"/>
<evidence type="ECO:0000313" key="3">
    <source>
        <dbReference type="EMBL" id="KAI9250531.1"/>
    </source>
</evidence>
<dbReference type="Pfam" id="PF24681">
    <property type="entry name" value="Kelch_KLHDC2_KLHL20_DRC7"/>
    <property type="match status" value="1"/>
</dbReference>
<keyword evidence="5" id="KW-1185">Reference proteome</keyword>
<reference evidence="4" key="2">
    <citation type="submission" date="2023-02" db="EMBL/GenBank/DDBJ databases">
        <authorList>
            <consortium name="DOE Joint Genome Institute"/>
            <person name="Mondo S.J."/>
            <person name="Chang Y."/>
            <person name="Wang Y."/>
            <person name="Ahrendt S."/>
            <person name="Andreopoulos W."/>
            <person name="Barry K."/>
            <person name="Beard J."/>
            <person name="Benny G.L."/>
            <person name="Blankenship S."/>
            <person name="Bonito G."/>
            <person name="Cuomo C."/>
            <person name="Desiro A."/>
            <person name="Gervers K.A."/>
            <person name="Hundley H."/>
            <person name="Kuo A."/>
            <person name="LaButti K."/>
            <person name="Lang B.F."/>
            <person name="Lipzen A."/>
            <person name="O'Donnell K."/>
            <person name="Pangilinan J."/>
            <person name="Reynolds N."/>
            <person name="Sandor L."/>
            <person name="Smith M.W."/>
            <person name="Tsang A."/>
            <person name="Grigoriev I.V."/>
            <person name="Stajich J.E."/>
            <person name="Spatafora J.W."/>
        </authorList>
    </citation>
    <scope>NUCLEOTIDE SEQUENCE</scope>
    <source>
        <strain evidence="4">RSA 2281</strain>
    </source>
</reference>
<dbReference type="PANTHER" id="PTHR46093:SF18">
    <property type="entry name" value="FIBRONECTIN TYPE-III DOMAIN-CONTAINING PROTEIN"/>
    <property type="match status" value="1"/>
</dbReference>
<organism evidence="4 5">
    <name type="scientific">Phascolomyces articulosus</name>
    <dbReference type="NCBI Taxonomy" id="60185"/>
    <lineage>
        <taxon>Eukaryota</taxon>
        <taxon>Fungi</taxon>
        <taxon>Fungi incertae sedis</taxon>
        <taxon>Mucoromycota</taxon>
        <taxon>Mucoromycotina</taxon>
        <taxon>Mucoromycetes</taxon>
        <taxon>Mucorales</taxon>
        <taxon>Lichtheimiaceae</taxon>
        <taxon>Phascolomyces</taxon>
    </lineage>
</organism>
<dbReference type="Gene3D" id="2.120.10.80">
    <property type="entry name" value="Kelch-type beta propeller"/>
    <property type="match status" value="1"/>
</dbReference>
<reference evidence="4" key="1">
    <citation type="journal article" date="2022" name="IScience">
        <title>Evolution of zygomycete secretomes and the origins of terrestrial fungal ecologies.</title>
        <authorList>
            <person name="Chang Y."/>
            <person name="Wang Y."/>
            <person name="Mondo S."/>
            <person name="Ahrendt S."/>
            <person name="Andreopoulos W."/>
            <person name="Barry K."/>
            <person name="Beard J."/>
            <person name="Benny G.L."/>
            <person name="Blankenship S."/>
            <person name="Bonito G."/>
            <person name="Cuomo C."/>
            <person name="Desiro A."/>
            <person name="Gervers K.A."/>
            <person name="Hundley H."/>
            <person name="Kuo A."/>
            <person name="LaButti K."/>
            <person name="Lang B.F."/>
            <person name="Lipzen A."/>
            <person name="O'Donnell K."/>
            <person name="Pangilinan J."/>
            <person name="Reynolds N."/>
            <person name="Sandor L."/>
            <person name="Smith M.E."/>
            <person name="Tsang A."/>
            <person name="Grigoriev I.V."/>
            <person name="Stajich J.E."/>
            <person name="Spatafora J.W."/>
        </authorList>
    </citation>
    <scope>NUCLEOTIDE SEQUENCE</scope>
    <source>
        <strain evidence="4">RSA 2281</strain>
    </source>
</reference>
<gene>
    <name evidence="3" type="ORF">BDA99DRAFT_608388</name>
    <name evidence="4" type="ORF">BDA99DRAFT_608395</name>
</gene>
<evidence type="ECO:0000256" key="2">
    <source>
        <dbReference type="ARBA" id="ARBA00022737"/>
    </source>
</evidence>
<proteinExistence type="predicted"/>
<sequence length="372" mass="43674">MELSKQGQLIQTTGVNLVGLWCPSFAKINQKLYVFGGGGVVRNGLNVLDLRTMRWEPVKNIKGTPPSKRYGHTLSQWNNHLIVFSGCGEENEYYNDMHMFNLDTSTWIQPNTKNNKKEKTERYLHSVVVFDDKLFVYCGFSKDSEHITYVLKEMNVSDLKTFVWSTYRKGIKRRYDHSAILVKNKMYIYAGKDYASKNVSDLFVIHLNEEEKTKPHPYMVHLVQTSSNSEMVPLKGLHYCKAIGNKKIFVFGRFYLDAKENGTSQENDIYSYYDGIWFLDLETLNWKRYHESLTYEDYNKFNNGRWNYFTIVNRTNIMLHEQRYDIINNDKELLFLLGNTNSFRPQGDALILDVEEPSPTQEGYQDFLRAKY</sequence>
<dbReference type="InterPro" id="IPR015915">
    <property type="entry name" value="Kelch-typ_b-propeller"/>
</dbReference>
<comment type="caution">
    <text evidence="4">The sequence shown here is derived from an EMBL/GenBank/DDBJ whole genome shotgun (WGS) entry which is preliminary data.</text>
</comment>
<accession>A0AAD5JR74</accession>
<evidence type="ECO:0000256" key="1">
    <source>
        <dbReference type="ARBA" id="ARBA00022441"/>
    </source>
</evidence>
<dbReference type="SUPFAM" id="SSF117281">
    <property type="entry name" value="Kelch motif"/>
    <property type="match status" value="1"/>
</dbReference>
<dbReference type="Proteomes" id="UP001209540">
    <property type="component" value="Unassembled WGS sequence"/>
</dbReference>
<keyword evidence="1" id="KW-0880">Kelch repeat</keyword>
<dbReference type="EMBL" id="JAIXMP010000032">
    <property type="protein sequence ID" value="KAI9250531.1"/>
    <property type="molecule type" value="Genomic_DNA"/>
</dbReference>
<evidence type="ECO:0008006" key="6">
    <source>
        <dbReference type="Google" id="ProtNLM"/>
    </source>
</evidence>
<dbReference type="PANTHER" id="PTHR46093">
    <property type="entry name" value="ACYL-COA-BINDING DOMAIN-CONTAINING PROTEIN 5"/>
    <property type="match status" value="1"/>
</dbReference>
<protein>
    <recommendedName>
        <fullName evidence="6">Galactose oxidase</fullName>
    </recommendedName>
</protein>
<keyword evidence="2" id="KW-0677">Repeat</keyword>
<evidence type="ECO:0000313" key="5">
    <source>
        <dbReference type="Proteomes" id="UP001209540"/>
    </source>
</evidence>
<name>A0AAD5JR74_9FUNG</name>
<evidence type="ECO:0000313" key="4">
    <source>
        <dbReference type="EMBL" id="KAI9250539.1"/>
    </source>
</evidence>